<sequence>MTGEITSVAVIYLFALVAIILLILFPCCPCIPRRRRGNNFNPDEMKKRMERSLIIKKVLRHGLSQEEEPESNDDTSNGSELDAASTDDAVDEERPSATEGNDHANNDTNDNHEKINNDDDNESANGSLCSVDRMMCSICLEPYKAGDLVSWSIKEECNHVFHYRCIYPWLLKSEQCPICRSKYLVDSECNKDSSSGNSTSRCKKKKPKKDPAPTEVEPKKGESVRSHYQFSAHRGLFLPKIEDRLLALDLAPTKSSSVDSDNAAATDDDDDDVVNGENICYCMNENKSITNVPIKIASASSLSKESLADSCCIDVIDDSDLEVVEHDDDDDDDESSDRIHICDE</sequence>
<dbReference type="PANTHER" id="PTHR14155">
    <property type="entry name" value="RING FINGER DOMAIN-CONTAINING"/>
    <property type="match status" value="1"/>
</dbReference>
<dbReference type="InterPro" id="IPR001841">
    <property type="entry name" value="Znf_RING"/>
</dbReference>
<feature type="region of interest" description="Disordered" evidence="5">
    <location>
        <begin position="188"/>
        <end position="224"/>
    </location>
</feature>
<dbReference type="GO" id="GO:0008270">
    <property type="term" value="F:zinc ion binding"/>
    <property type="evidence" value="ECO:0007669"/>
    <property type="project" value="UniProtKB-KW"/>
</dbReference>
<feature type="region of interest" description="Disordered" evidence="5">
    <location>
        <begin position="60"/>
        <end position="123"/>
    </location>
</feature>
<dbReference type="PANTHER" id="PTHR14155:SF627">
    <property type="entry name" value="OS06G0192800 PROTEIN"/>
    <property type="match status" value="1"/>
</dbReference>
<feature type="compositionally biased region" description="Basic and acidic residues" evidence="5">
    <location>
        <begin position="209"/>
        <end position="224"/>
    </location>
</feature>
<feature type="region of interest" description="Disordered" evidence="5">
    <location>
        <begin position="322"/>
        <end position="344"/>
    </location>
</feature>
<dbReference type="AlphaFoldDB" id="A0A7S4RLG0"/>
<reference evidence="8" key="1">
    <citation type="submission" date="2021-01" db="EMBL/GenBank/DDBJ databases">
        <authorList>
            <person name="Corre E."/>
            <person name="Pelletier E."/>
            <person name="Niang G."/>
            <person name="Scheremetjew M."/>
            <person name="Finn R."/>
            <person name="Kale V."/>
            <person name="Holt S."/>
            <person name="Cochrane G."/>
            <person name="Meng A."/>
            <person name="Brown T."/>
            <person name="Cohen L."/>
        </authorList>
    </citation>
    <scope>NUCLEOTIDE SEQUENCE</scope>
    <source>
        <strain evidence="8">GSO104</strain>
    </source>
</reference>
<keyword evidence="3" id="KW-0862">Zinc</keyword>
<keyword evidence="1" id="KW-0479">Metal-binding</keyword>
<evidence type="ECO:0000313" key="8">
    <source>
        <dbReference type="EMBL" id="CAE4618494.1"/>
    </source>
</evidence>
<dbReference type="Gene3D" id="3.30.40.10">
    <property type="entry name" value="Zinc/RING finger domain, C3HC4 (zinc finger)"/>
    <property type="match status" value="1"/>
</dbReference>
<feature type="transmembrane region" description="Helical" evidence="6">
    <location>
        <begin position="6"/>
        <end position="28"/>
    </location>
</feature>
<keyword evidence="2 4" id="KW-0863">Zinc-finger</keyword>
<name>A0A7S4RLG0_9STRA</name>
<feature type="compositionally biased region" description="Basic and acidic residues" evidence="5">
    <location>
        <begin position="92"/>
        <end position="117"/>
    </location>
</feature>
<evidence type="ECO:0000256" key="6">
    <source>
        <dbReference type="SAM" id="Phobius"/>
    </source>
</evidence>
<keyword evidence="6" id="KW-1133">Transmembrane helix</keyword>
<protein>
    <recommendedName>
        <fullName evidence="7">RING-type domain-containing protein</fullName>
    </recommendedName>
</protein>
<evidence type="ECO:0000256" key="2">
    <source>
        <dbReference type="ARBA" id="ARBA00022771"/>
    </source>
</evidence>
<dbReference type="EMBL" id="HBNS01026458">
    <property type="protein sequence ID" value="CAE4618494.1"/>
    <property type="molecule type" value="Transcribed_RNA"/>
</dbReference>
<evidence type="ECO:0000259" key="7">
    <source>
        <dbReference type="PROSITE" id="PS50089"/>
    </source>
</evidence>
<keyword evidence="6" id="KW-0812">Transmembrane</keyword>
<dbReference type="Pfam" id="PF13639">
    <property type="entry name" value="zf-RING_2"/>
    <property type="match status" value="1"/>
</dbReference>
<dbReference type="InterPro" id="IPR053238">
    <property type="entry name" value="RING-H2_zinc_finger"/>
</dbReference>
<keyword evidence="6" id="KW-0472">Membrane</keyword>
<dbReference type="SUPFAM" id="SSF57850">
    <property type="entry name" value="RING/U-box"/>
    <property type="match status" value="1"/>
</dbReference>
<evidence type="ECO:0000256" key="4">
    <source>
        <dbReference type="PROSITE-ProRule" id="PRU00175"/>
    </source>
</evidence>
<evidence type="ECO:0000256" key="5">
    <source>
        <dbReference type="SAM" id="MobiDB-lite"/>
    </source>
</evidence>
<dbReference type="InterPro" id="IPR013083">
    <property type="entry name" value="Znf_RING/FYVE/PHD"/>
</dbReference>
<organism evidence="8">
    <name type="scientific">Ditylum brightwellii</name>
    <dbReference type="NCBI Taxonomy" id="49249"/>
    <lineage>
        <taxon>Eukaryota</taxon>
        <taxon>Sar</taxon>
        <taxon>Stramenopiles</taxon>
        <taxon>Ochrophyta</taxon>
        <taxon>Bacillariophyta</taxon>
        <taxon>Mediophyceae</taxon>
        <taxon>Lithodesmiophycidae</taxon>
        <taxon>Lithodesmiales</taxon>
        <taxon>Lithodesmiaceae</taxon>
        <taxon>Ditylum</taxon>
    </lineage>
</organism>
<gene>
    <name evidence="8" type="ORF">DBRI00130_LOCUS20824</name>
</gene>
<accession>A0A7S4RLG0</accession>
<dbReference type="SMART" id="SM00184">
    <property type="entry name" value="RING"/>
    <property type="match status" value="1"/>
</dbReference>
<dbReference type="PROSITE" id="PS50089">
    <property type="entry name" value="ZF_RING_2"/>
    <property type="match status" value="1"/>
</dbReference>
<feature type="compositionally biased region" description="Acidic residues" evidence="5">
    <location>
        <begin position="322"/>
        <end position="335"/>
    </location>
</feature>
<evidence type="ECO:0000256" key="3">
    <source>
        <dbReference type="ARBA" id="ARBA00022833"/>
    </source>
</evidence>
<evidence type="ECO:0000256" key="1">
    <source>
        <dbReference type="ARBA" id="ARBA00022723"/>
    </source>
</evidence>
<feature type="domain" description="RING-type" evidence="7">
    <location>
        <begin position="136"/>
        <end position="180"/>
    </location>
</feature>
<proteinExistence type="predicted"/>